<proteinExistence type="inferred from homology"/>
<dbReference type="GO" id="GO:0019353">
    <property type="term" value="P:protoporphyrinogen IX biosynthetic process from glutamate"/>
    <property type="evidence" value="ECO:0007669"/>
    <property type="project" value="TreeGrafter"/>
</dbReference>
<dbReference type="Gene3D" id="3.30.460.30">
    <property type="entry name" value="Glutamyl-tRNA reductase, N-terminal domain"/>
    <property type="match status" value="1"/>
</dbReference>
<dbReference type="Gene3D" id="3.40.50.720">
    <property type="entry name" value="NAD(P)-binding Rossmann-like Domain"/>
    <property type="match status" value="1"/>
</dbReference>
<dbReference type="SUPFAM" id="SSF51735">
    <property type="entry name" value="NAD(P)-binding Rossmann-fold domains"/>
    <property type="match status" value="1"/>
</dbReference>
<dbReference type="InterPro" id="IPR000343">
    <property type="entry name" value="4pyrrol_synth_GluRdtase"/>
</dbReference>
<dbReference type="Pfam" id="PF01488">
    <property type="entry name" value="Shikimate_DH"/>
    <property type="match status" value="1"/>
</dbReference>
<evidence type="ECO:0000256" key="1">
    <source>
        <dbReference type="ARBA" id="ARBA00005059"/>
    </source>
</evidence>
<comment type="pathway">
    <text evidence="1 8">Porphyrin-containing compound metabolism; protoporphyrin-IX biosynthesis; 5-aminolevulinate from L-glutamyl-tRNA(Glu): step 1/2.</text>
</comment>
<feature type="domain" description="Tetrapyrrole biosynthesis glutamyl-tRNA reductase dimerisation" evidence="10">
    <location>
        <begin position="343"/>
        <end position="436"/>
    </location>
</feature>
<evidence type="ECO:0000259" key="12">
    <source>
        <dbReference type="Pfam" id="PF05201"/>
    </source>
</evidence>
<dbReference type="PATRIC" id="fig|435830.3.peg.1152"/>
<feature type="domain" description="Quinate/shikimate 5-dehydrogenase/glutamyl-tRNA reductase" evidence="11">
    <location>
        <begin position="207"/>
        <end position="326"/>
    </location>
</feature>
<dbReference type="NCBIfam" id="NF000750">
    <property type="entry name" value="PRK00045.3-4"/>
    <property type="match status" value="1"/>
</dbReference>
<feature type="binding site" evidence="8">
    <location>
        <position position="147"/>
    </location>
    <ligand>
        <name>substrate</name>
    </ligand>
</feature>
<protein>
    <recommendedName>
        <fullName evidence="3 8">Glutamyl-tRNA reductase</fullName>
        <shortName evidence="8">GluTR</shortName>
        <ecNumber evidence="3 8">1.2.1.70</ecNumber>
    </recommendedName>
</protein>
<dbReference type="GO" id="GO:0050661">
    <property type="term" value="F:NADP binding"/>
    <property type="evidence" value="ECO:0007669"/>
    <property type="project" value="InterPro"/>
</dbReference>
<dbReference type="EC" id="1.2.1.70" evidence="3 8"/>
<comment type="caution">
    <text evidence="13">The sequence shown here is derived from an EMBL/GenBank/DDBJ whole genome shotgun (WGS) entry which is preliminary data.</text>
</comment>
<evidence type="ECO:0000256" key="6">
    <source>
        <dbReference type="ARBA" id="ARBA00023244"/>
    </source>
</evidence>
<evidence type="ECO:0000256" key="5">
    <source>
        <dbReference type="ARBA" id="ARBA00023002"/>
    </source>
</evidence>
<evidence type="ECO:0000313" key="13">
    <source>
        <dbReference type="EMBL" id="EHM88083.1"/>
    </source>
</evidence>
<evidence type="ECO:0000256" key="8">
    <source>
        <dbReference type="HAMAP-Rule" id="MF_00087"/>
    </source>
</evidence>
<comment type="subunit">
    <text evidence="8">Homodimer.</text>
</comment>
<dbReference type="InterPro" id="IPR015895">
    <property type="entry name" value="4pyrrol_synth_GluRdtase_N"/>
</dbReference>
<comment type="caution">
    <text evidence="8">Lacks conserved residue(s) required for the propagation of feature annotation.</text>
</comment>
<reference evidence="13 14" key="1">
    <citation type="submission" date="2011-10" db="EMBL/GenBank/DDBJ databases">
        <title>The Genome Sequence of Actinomyces graevenitzii C83.</title>
        <authorList>
            <consortium name="The Broad Institute Genome Sequencing Platform"/>
            <consortium name="The Broad Institute Genome Sequencing Center for Infectious Disease"/>
            <person name="Earl A."/>
            <person name="Ward D."/>
            <person name="Feldgarden M."/>
            <person name="Gevers D."/>
            <person name="Sibley C.D."/>
            <person name="Field T.R."/>
            <person name="Grinwis M."/>
            <person name="Eshaghurshan C.S."/>
            <person name="Surette M.G."/>
            <person name="Young S.K."/>
            <person name="Zeng Q."/>
            <person name="Gargeya S."/>
            <person name="Fitzgerald M."/>
            <person name="Haas B."/>
            <person name="Abouelleil A."/>
            <person name="Alvarado L."/>
            <person name="Arachchi H.M."/>
            <person name="Berlin A."/>
            <person name="Brown A."/>
            <person name="Chapman S.B."/>
            <person name="Chen Z."/>
            <person name="Dunbar C."/>
            <person name="Freedman E."/>
            <person name="Gearin G."/>
            <person name="Goldberg J."/>
            <person name="Griggs A."/>
            <person name="Gujja S."/>
            <person name="Heiman D."/>
            <person name="Howarth C."/>
            <person name="Larson L."/>
            <person name="Lui A."/>
            <person name="MacDonald P.J.P."/>
            <person name="Montmayeur A."/>
            <person name="Murphy C."/>
            <person name="Neiman D."/>
            <person name="Pearson M."/>
            <person name="Priest M."/>
            <person name="Roberts A."/>
            <person name="Saif S."/>
            <person name="Shea T."/>
            <person name="Shenoy N."/>
            <person name="Sisk P."/>
            <person name="Stolte C."/>
            <person name="Sykes S."/>
            <person name="Wortman J."/>
            <person name="Nusbaum C."/>
            <person name="Birren B."/>
        </authorList>
    </citation>
    <scope>NUCLEOTIDE SEQUENCE [LARGE SCALE GENOMIC DNA]</scope>
    <source>
        <strain evidence="13 14">C83</strain>
    </source>
</reference>
<feature type="binding site" evidence="8">
    <location>
        <position position="136"/>
    </location>
    <ligand>
        <name>substrate</name>
    </ligand>
</feature>
<dbReference type="InterPro" id="IPR036291">
    <property type="entry name" value="NAD(P)-bd_dom_sf"/>
</dbReference>
<sequence length="461" mass="49152">MTIHLLSADHRYQSLDEVARLSRVDNLGPKLMRALPYLRGAVVVRTCNRLAILVDAPSRLASSGQSGSDAARAGSACPGSAVSGSGVAPAVPAVADDVRAVLARCTELPLEQVHLRHLAGHQAHLDLFATAAGLESMVVGEREIAGQLRRAFHAAWEEDTLSCDLGRALEHASRTSRLVATHTGLASSGRSVVAVGLDLATQALQDAKLRPLKEAQVVLVGTGAYAGATVTALRELGATNVRVYSRSERAQLFAQGRGIGWVDEARLAQALDAADLVVTCRGLGSPVLTREIVQRVKTPLVILDLALQRDVEAAVADLAGISYIDLLSVQRAVPQAHGEQVRAAREIVAREVEVFERSLGARSMDPVVRRLRDHVDEVVGEEISRLRPVDGCISADDATRALRHLAARLIHNPTVMARKAGESGQQDAYLEALQLVLGMDASPSDTLTVSNKERNVFTCAL</sequence>
<evidence type="ECO:0000256" key="3">
    <source>
        <dbReference type="ARBA" id="ARBA00012970"/>
    </source>
</evidence>
<keyword evidence="4 8" id="KW-0521">NADP</keyword>
<accession>G9PG72</accession>
<gene>
    <name evidence="8" type="primary">hemA</name>
    <name evidence="13" type="ORF">HMPREF0045_01194</name>
</gene>
<comment type="catalytic activity">
    <reaction evidence="7 8">
        <text>(S)-4-amino-5-oxopentanoate + tRNA(Glu) + NADP(+) = L-glutamyl-tRNA(Glu) + NADPH + H(+)</text>
        <dbReference type="Rhea" id="RHEA:12344"/>
        <dbReference type="Rhea" id="RHEA-COMP:9663"/>
        <dbReference type="Rhea" id="RHEA-COMP:9680"/>
        <dbReference type="ChEBI" id="CHEBI:15378"/>
        <dbReference type="ChEBI" id="CHEBI:57501"/>
        <dbReference type="ChEBI" id="CHEBI:57783"/>
        <dbReference type="ChEBI" id="CHEBI:58349"/>
        <dbReference type="ChEBI" id="CHEBI:78442"/>
        <dbReference type="ChEBI" id="CHEBI:78520"/>
        <dbReference type="EC" id="1.2.1.70"/>
    </reaction>
</comment>
<dbReference type="Proteomes" id="UP000003822">
    <property type="component" value="Unassembled WGS sequence"/>
</dbReference>
<comment type="miscellaneous">
    <text evidence="8">During catalysis, the active site Cys acts as a nucleophile attacking the alpha-carbonyl group of tRNA-bound glutamate with the formation of a thioester intermediate between enzyme and glutamate, and the concomitant release of tRNA(Glu). The thioester intermediate is finally reduced by direct hydride transfer from NADPH, to form the product GSA.</text>
</comment>
<dbReference type="eggNOG" id="COG0373">
    <property type="taxonomic scope" value="Bacteria"/>
</dbReference>
<dbReference type="PANTHER" id="PTHR43013">
    <property type="entry name" value="GLUTAMYL-TRNA REDUCTASE"/>
    <property type="match status" value="1"/>
</dbReference>
<evidence type="ECO:0000313" key="14">
    <source>
        <dbReference type="Proteomes" id="UP000003822"/>
    </source>
</evidence>
<dbReference type="HAMAP" id="MF_00087">
    <property type="entry name" value="Glu_tRNA_reductase"/>
    <property type="match status" value="1"/>
</dbReference>
<comment type="similarity">
    <text evidence="2 8">Belongs to the glutamyl-tRNA reductase family.</text>
</comment>
<dbReference type="STRING" id="435830.HMPREF0045_01194"/>
<dbReference type="PANTHER" id="PTHR43013:SF1">
    <property type="entry name" value="GLUTAMYL-TRNA REDUCTASE"/>
    <property type="match status" value="1"/>
</dbReference>
<comment type="function">
    <text evidence="8">Catalyzes the NADPH-dependent reduction of glutamyl-tRNA(Glu) to glutamate 1-semialdehyde (GSA).</text>
</comment>
<dbReference type="InterPro" id="IPR015896">
    <property type="entry name" value="4pyrrol_synth_GluRdtase_dimer"/>
</dbReference>
<dbReference type="InterPro" id="IPR006151">
    <property type="entry name" value="Shikm_DH/Glu-tRNA_Rdtase"/>
</dbReference>
<dbReference type="InterPro" id="IPR036453">
    <property type="entry name" value="GluRdtase_dimer_dom_sf"/>
</dbReference>
<comment type="domain">
    <text evidence="8">Possesses an unusual extended V-shaped dimeric structure with each monomer consisting of three distinct domains arranged along a curved 'spinal' alpha-helix. The N-terminal catalytic domain specifically recognizes the glutamate moiety of the substrate. The second domain is the NADPH-binding domain, and the third C-terminal domain is responsible for dimerization.</text>
</comment>
<feature type="domain" description="Glutamyl-tRNA reductase N-terminal" evidence="12">
    <location>
        <begin position="7"/>
        <end position="183"/>
    </location>
</feature>
<evidence type="ECO:0000259" key="11">
    <source>
        <dbReference type="Pfam" id="PF01488"/>
    </source>
</evidence>
<evidence type="ECO:0000256" key="7">
    <source>
        <dbReference type="ARBA" id="ARBA00047464"/>
    </source>
</evidence>
<dbReference type="HOGENOM" id="CLU_035113_4_1_11"/>
<evidence type="ECO:0000256" key="2">
    <source>
        <dbReference type="ARBA" id="ARBA00005916"/>
    </source>
</evidence>
<dbReference type="UniPathway" id="UPA00251">
    <property type="reaction ID" value="UER00316"/>
</dbReference>
<dbReference type="PIRSF" id="PIRSF000445">
    <property type="entry name" value="4pyrrol_synth_GluRdtase"/>
    <property type="match status" value="1"/>
</dbReference>
<dbReference type="Pfam" id="PF05201">
    <property type="entry name" value="GlutR_N"/>
    <property type="match status" value="1"/>
</dbReference>
<evidence type="ECO:0000259" key="10">
    <source>
        <dbReference type="Pfam" id="PF00745"/>
    </source>
</evidence>
<keyword evidence="5 8" id="KW-0560">Oxidoreductase</keyword>
<feature type="binding site" evidence="8 9">
    <location>
        <begin position="221"/>
        <end position="226"/>
    </location>
    <ligand>
        <name>NADP(+)</name>
        <dbReference type="ChEBI" id="CHEBI:58349"/>
    </ligand>
</feature>
<feature type="active site" description="Nucleophile" evidence="8">
    <location>
        <position position="47"/>
    </location>
</feature>
<keyword evidence="14" id="KW-1185">Reference proteome</keyword>
<dbReference type="Pfam" id="PF00745">
    <property type="entry name" value="GlutR_dimer"/>
    <property type="match status" value="1"/>
</dbReference>
<evidence type="ECO:0000256" key="4">
    <source>
        <dbReference type="ARBA" id="ARBA00022857"/>
    </source>
</evidence>
<dbReference type="SUPFAM" id="SSF69742">
    <property type="entry name" value="Glutamyl tRNA-reductase catalytic, N-terminal domain"/>
    <property type="match status" value="1"/>
</dbReference>
<keyword evidence="6 8" id="KW-0627">Porphyrin biosynthesis</keyword>
<dbReference type="SUPFAM" id="SSF69075">
    <property type="entry name" value="Glutamyl tRNA-reductase dimerization domain"/>
    <property type="match status" value="1"/>
</dbReference>
<dbReference type="EMBL" id="ACRN01000008">
    <property type="protein sequence ID" value="EHM88083.1"/>
    <property type="molecule type" value="Genomic_DNA"/>
</dbReference>
<feature type="binding site" evidence="8">
    <location>
        <begin position="141"/>
        <end position="143"/>
    </location>
    <ligand>
        <name>substrate</name>
    </ligand>
</feature>
<dbReference type="RefSeq" id="WP_005986514.1">
    <property type="nucleotide sequence ID" value="NZ_JH470338.1"/>
</dbReference>
<dbReference type="InterPro" id="IPR036343">
    <property type="entry name" value="GluRdtase_N_sf"/>
</dbReference>
<dbReference type="OrthoDB" id="110209at2"/>
<dbReference type="GO" id="GO:0008883">
    <property type="term" value="F:glutamyl-tRNA reductase activity"/>
    <property type="evidence" value="ECO:0007669"/>
    <property type="project" value="UniProtKB-UniRule"/>
</dbReference>
<feature type="binding site" evidence="8">
    <location>
        <begin position="46"/>
        <end position="49"/>
    </location>
    <ligand>
        <name>substrate</name>
    </ligand>
</feature>
<name>G9PG72_9ACTO</name>
<organism evidence="13 14">
    <name type="scientific">Actinomyces graevenitzii C83</name>
    <dbReference type="NCBI Taxonomy" id="435830"/>
    <lineage>
        <taxon>Bacteria</taxon>
        <taxon>Bacillati</taxon>
        <taxon>Actinomycetota</taxon>
        <taxon>Actinomycetes</taxon>
        <taxon>Actinomycetales</taxon>
        <taxon>Actinomycetaceae</taxon>
        <taxon>Actinomyces</taxon>
    </lineage>
</organism>
<evidence type="ECO:0000256" key="9">
    <source>
        <dbReference type="PIRSR" id="PIRSR000445-3"/>
    </source>
</evidence>
<dbReference type="AlphaFoldDB" id="G9PG72"/>